<name>A0ABQ1B5N2_ASPLE</name>
<feature type="domain" description="APS kinase" evidence="2">
    <location>
        <begin position="5"/>
        <end position="42"/>
    </location>
</feature>
<evidence type="ECO:0000313" key="3">
    <source>
        <dbReference type="EMBL" id="GFF94227.1"/>
    </source>
</evidence>
<protein>
    <recommendedName>
        <fullName evidence="2">APS kinase domain-containing protein</fullName>
    </recommendedName>
</protein>
<dbReference type="InterPro" id="IPR027417">
    <property type="entry name" value="P-loop_NTPase"/>
</dbReference>
<comment type="caution">
    <text evidence="3">The sequence shown here is derived from an EMBL/GenBank/DDBJ whole genome shotgun (WGS) entry which is preliminary data.</text>
</comment>
<gene>
    <name evidence="3" type="ORF">IFM60648_10345</name>
</gene>
<reference evidence="3 4" key="1">
    <citation type="submission" date="2020-01" db="EMBL/GenBank/DDBJ databases">
        <title>Draft genome sequence of Aspergillus lentulus IFM 60648.</title>
        <authorList>
            <person name="Takahashi H."/>
            <person name="Yaguchi T."/>
        </authorList>
    </citation>
    <scope>NUCLEOTIDE SEQUENCE [LARGE SCALE GENOMIC DNA]</scope>
    <source>
        <strain evidence="3 4">IFM 60648</strain>
    </source>
</reference>
<dbReference type="SUPFAM" id="SSF52540">
    <property type="entry name" value="P-loop containing nucleoside triphosphate hydrolases"/>
    <property type="match status" value="1"/>
</dbReference>
<organism evidence="3 4">
    <name type="scientific">Aspergillus lentulus</name>
    <dbReference type="NCBI Taxonomy" id="293939"/>
    <lineage>
        <taxon>Eukaryota</taxon>
        <taxon>Fungi</taxon>
        <taxon>Dikarya</taxon>
        <taxon>Ascomycota</taxon>
        <taxon>Pezizomycotina</taxon>
        <taxon>Eurotiomycetes</taxon>
        <taxon>Eurotiomycetidae</taxon>
        <taxon>Eurotiales</taxon>
        <taxon>Aspergillaceae</taxon>
        <taxon>Aspergillus</taxon>
        <taxon>Aspergillus subgen. Fumigati</taxon>
    </lineage>
</organism>
<accession>A0ABQ1B5N2</accession>
<proteinExistence type="predicted"/>
<dbReference type="EMBL" id="BLKI01000138">
    <property type="protein sequence ID" value="GFF94227.1"/>
    <property type="molecule type" value="Genomic_DNA"/>
</dbReference>
<dbReference type="Gene3D" id="3.40.50.300">
    <property type="entry name" value="P-loop containing nucleotide triphosphate hydrolases"/>
    <property type="match status" value="1"/>
</dbReference>
<dbReference type="Pfam" id="PF01583">
    <property type="entry name" value="APS_kinase"/>
    <property type="match status" value="1"/>
</dbReference>
<dbReference type="Proteomes" id="UP000465220">
    <property type="component" value="Unassembled WGS sequence"/>
</dbReference>
<dbReference type="InterPro" id="IPR059117">
    <property type="entry name" value="APS_kinase_dom"/>
</dbReference>
<keyword evidence="4" id="KW-1185">Reference proteome</keyword>
<keyword evidence="1" id="KW-0808">Transferase</keyword>
<evidence type="ECO:0000256" key="1">
    <source>
        <dbReference type="ARBA" id="ARBA00022679"/>
    </source>
</evidence>
<evidence type="ECO:0000313" key="4">
    <source>
        <dbReference type="Proteomes" id="UP000465220"/>
    </source>
</evidence>
<sequence>MIVQVILLSGRSGVGKSSIANEMSEQLKIHGIPHAHIDGDNLDMVFPEEEGPDLLLLNLGSMFGNYYHRRGCSKLILSGTAMALEYESIQNTLQAVIHDSLQFPREREPAIDLRGFILTATDTTASERLRKREIGSLLDQHLASSLRMASVLENEVGGWACRISTDGRTVKDVAAQILEQANWV</sequence>
<evidence type="ECO:0000259" key="2">
    <source>
        <dbReference type="Pfam" id="PF01583"/>
    </source>
</evidence>